<keyword evidence="9" id="KW-0472">Membrane</keyword>
<protein>
    <recommendedName>
        <fullName evidence="2">histidine kinase</fullName>
        <ecNumber evidence="2">2.7.13.3</ecNumber>
    </recommendedName>
</protein>
<dbReference type="Gene3D" id="3.30.565.10">
    <property type="entry name" value="Histidine kinase-like ATPase, C-terminal domain"/>
    <property type="match status" value="1"/>
</dbReference>
<dbReference type="RefSeq" id="WP_215917414.1">
    <property type="nucleotide sequence ID" value="NZ_JAHKNI010000004.1"/>
</dbReference>
<dbReference type="CDD" id="cd16917">
    <property type="entry name" value="HATPase_UhpB-NarQ-NarX-like"/>
    <property type="match status" value="1"/>
</dbReference>
<keyword evidence="5" id="KW-0547">Nucleotide-binding</keyword>
<keyword evidence="3" id="KW-0597">Phosphoprotein</keyword>
<dbReference type="InterPro" id="IPR011712">
    <property type="entry name" value="Sig_transdc_His_kin_sub3_dim/P"/>
</dbReference>
<keyword evidence="9" id="KW-1133">Transmembrane helix</keyword>
<dbReference type="EMBL" id="JAHKNI010000011">
    <property type="protein sequence ID" value="MBU3065682.1"/>
    <property type="molecule type" value="Genomic_DNA"/>
</dbReference>
<evidence type="ECO:0000259" key="11">
    <source>
        <dbReference type="Pfam" id="PF07730"/>
    </source>
</evidence>
<feature type="domain" description="Histidine kinase/HSP90-like ATPase" evidence="10">
    <location>
        <begin position="303"/>
        <end position="393"/>
    </location>
</feature>
<dbReference type="InterPro" id="IPR003594">
    <property type="entry name" value="HATPase_dom"/>
</dbReference>
<sequence length="397" mass="42191">MTHTLRRNARLLLGSDPETSPLLRMIGTVLLAFNLMYNHRDPVPLWLWITFGAAFACWLLYALCEGNWHRLAAGALIGCALLSAVSTGRWPDPANVSAPVIQLWVAVSLLAQQIVVRTKVVLSIAAATAGVLIVSCLLAGLTASHILTAVGAGAIGLLAGLYRRQYRLRAYQTELLLEQTRLAQQEHARAAALDERARIAREMHDVLAHSLGALTVQLEVAEGLLSEKGDVAAALTHVRRSHRLALDGLIEARGAVAALREDVPPLPEAVRGLVESYRRDHRLTVECLVDGEARALPSAAVVSLLRAAREALTNAGKHAPGAPVTVALTFTPDKVRLSVRNPIVDGASSAGAIRAANGGGGYGLTGMRERIALVGGTLSAGLGRDGRDWQVTAEVPE</sequence>
<feature type="transmembrane region" description="Helical" evidence="9">
    <location>
        <begin position="146"/>
        <end position="162"/>
    </location>
</feature>
<keyword evidence="7" id="KW-0067">ATP-binding</keyword>
<dbReference type="InterPro" id="IPR036890">
    <property type="entry name" value="HATPase_C_sf"/>
</dbReference>
<feature type="transmembrane region" description="Helical" evidence="9">
    <location>
        <begin position="21"/>
        <end position="39"/>
    </location>
</feature>
<keyword evidence="6" id="KW-0418">Kinase</keyword>
<evidence type="ECO:0000256" key="6">
    <source>
        <dbReference type="ARBA" id="ARBA00022777"/>
    </source>
</evidence>
<evidence type="ECO:0000256" key="4">
    <source>
        <dbReference type="ARBA" id="ARBA00022679"/>
    </source>
</evidence>
<dbReference type="Pfam" id="PF02518">
    <property type="entry name" value="HATPase_c"/>
    <property type="match status" value="1"/>
</dbReference>
<dbReference type="Proteomes" id="UP000733379">
    <property type="component" value="Unassembled WGS sequence"/>
</dbReference>
<proteinExistence type="predicted"/>
<comment type="caution">
    <text evidence="12">The sequence shown here is derived from an EMBL/GenBank/DDBJ whole genome shotgun (WGS) entry which is preliminary data.</text>
</comment>
<dbReference type="PANTHER" id="PTHR24421:SF10">
    <property type="entry name" value="NITRATE_NITRITE SENSOR PROTEIN NARQ"/>
    <property type="match status" value="1"/>
</dbReference>
<evidence type="ECO:0000256" key="2">
    <source>
        <dbReference type="ARBA" id="ARBA00012438"/>
    </source>
</evidence>
<evidence type="ECO:0000313" key="13">
    <source>
        <dbReference type="EMBL" id="MBU3065682.1"/>
    </source>
</evidence>
<keyword evidence="8" id="KW-0902">Two-component regulatory system</keyword>
<evidence type="ECO:0000256" key="1">
    <source>
        <dbReference type="ARBA" id="ARBA00000085"/>
    </source>
</evidence>
<dbReference type="Pfam" id="PF07730">
    <property type="entry name" value="HisKA_3"/>
    <property type="match status" value="1"/>
</dbReference>
<dbReference type="Gene3D" id="1.20.5.1930">
    <property type="match status" value="1"/>
</dbReference>
<gene>
    <name evidence="12" type="ORF">KO481_13250</name>
    <name evidence="13" type="ORF">KO481_29660</name>
</gene>
<dbReference type="SUPFAM" id="SSF55874">
    <property type="entry name" value="ATPase domain of HSP90 chaperone/DNA topoisomerase II/histidine kinase"/>
    <property type="match status" value="1"/>
</dbReference>
<dbReference type="PANTHER" id="PTHR24421">
    <property type="entry name" value="NITRATE/NITRITE SENSOR PROTEIN NARX-RELATED"/>
    <property type="match status" value="1"/>
</dbReference>
<evidence type="ECO:0000313" key="12">
    <source>
        <dbReference type="EMBL" id="MBU3062484.1"/>
    </source>
</evidence>
<dbReference type="InterPro" id="IPR050482">
    <property type="entry name" value="Sensor_HK_TwoCompSys"/>
</dbReference>
<evidence type="ECO:0000259" key="10">
    <source>
        <dbReference type="Pfam" id="PF02518"/>
    </source>
</evidence>
<accession>A0ABS6AWT4</accession>
<feature type="domain" description="Signal transduction histidine kinase subgroup 3 dimerisation and phosphoacceptor" evidence="11">
    <location>
        <begin position="195"/>
        <end position="262"/>
    </location>
</feature>
<feature type="transmembrane region" description="Helical" evidence="9">
    <location>
        <begin position="120"/>
        <end position="140"/>
    </location>
</feature>
<evidence type="ECO:0000256" key="5">
    <source>
        <dbReference type="ARBA" id="ARBA00022741"/>
    </source>
</evidence>
<keyword evidence="9" id="KW-0812">Transmembrane</keyword>
<evidence type="ECO:0000256" key="8">
    <source>
        <dbReference type="ARBA" id="ARBA00023012"/>
    </source>
</evidence>
<dbReference type="EMBL" id="JAHKNI010000004">
    <property type="protein sequence ID" value="MBU3062484.1"/>
    <property type="molecule type" value="Genomic_DNA"/>
</dbReference>
<evidence type="ECO:0000313" key="14">
    <source>
        <dbReference type="Proteomes" id="UP000733379"/>
    </source>
</evidence>
<comment type="catalytic activity">
    <reaction evidence="1">
        <text>ATP + protein L-histidine = ADP + protein N-phospho-L-histidine.</text>
        <dbReference type="EC" id="2.7.13.3"/>
    </reaction>
</comment>
<keyword evidence="4" id="KW-0808">Transferase</keyword>
<feature type="transmembrane region" description="Helical" evidence="9">
    <location>
        <begin position="45"/>
        <end position="64"/>
    </location>
</feature>
<evidence type="ECO:0000256" key="9">
    <source>
        <dbReference type="SAM" id="Phobius"/>
    </source>
</evidence>
<dbReference type="EC" id="2.7.13.3" evidence="2"/>
<keyword evidence="14" id="KW-1185">Reference proteome</keyword>
<organism evidence="12 14">
    <name type="scientific">Nocardia albiluteola</name>
    <dbReference type="NCBI Taxonomy" id="2842303"/>
    <lineage>
        <taxon>Bacteria</taxon>
        <taxon>Bacillati</taxon>
        <taxon>Actinomycetota</taxon>
        <taxon>Actinomycetes</taxon>
        <taxon>Mycobacteriales</taxon>
        <taxon>Nocardiaceae</taxon>
        <taxon>Nocardia</taxon>
    </lineage>
</organism>
<reference evidence="12 14" key="1">
    <citation type="submission" date="2021-06" db="EMBL/GenBank/DDBJ databases">
        <title>Actinomycetes sequencing.</title>
        <authorList>
            <person name="Shan Q."/>
        </authorList>
    </citation>
    <scope>NUCLEOTIDE SEQUENCE [LARGE SCALE GENOMIC DNA]</scope>
    <source>
        <strain evidence="12 14">NEAU-G5</strain>
    </source>
</reference>
<evidence type="ECO:0000256" key="7">
    <source>
        <dbReference type="ARBA" id="ARBA00022840"/>
    </source>
</evidence>
<evidence type="ECO:0000256" key="3">
    <source>
        <dbReference type="ARBA" id="ARBA00022553"/>
    </source>
</evidence>
<name>A0ABS6AWT4_9NOCA</name>